<proteinExistence type="predicted"/>
<protein>
    <submittedName>
        <fullName evidence="2">Uncharacterized protein</fullName>
    </submittedName>
</protein>
<organism evidence="2 3">
    <name type="scientific">Corynebacterium auriscanis</name>
    <dbReference type="NCBI Taxonomy" id="99807"/>
    <lineage>
        <taxon>Bacteria</taxon>
        <taxon>Bacillati</taxon>
        <taxon>Actinomycetota</taxon>
        <taxon>Actinomycetes</taxon>
        <taxon>Mycobacteriales</taxon>
        <taxon>Corynebacteriaceae</taxon>
        <taxon>Corynebacterium</taxon>
    </lineage>
</organism>
<accession>A0A0A2DLG9</accession>
<evidence type="ECO:0000313" key="2">
    <source>
        <dbReference type="EMBL" id="KGM18769.1"/>
    </source>
</evidence>
<comment type="caution">
    <text evidence="2">The sequence shown here is derived from an EMBL/GenBank/DDBJ whole genome shotgun (WGS) entry which is preliminary data.</text>
</comment>
<dbReference type="Proteomes" id="UP000030145">
    <property type="component" value="Unassembled WGS sequence"/>
</dbReference>
<dbReference type="EMBL" id="JRVJ01000005">
    <property type="protein sequence ID" value="KGM18769.1"/>
    <property type="molecule type" value="Genomic_DNA"/>
</dbReference>
<dbReference type="AlphaFoldDB" id="A0A0A2DLG9"/>
<evidence type="ECO:0000256" key="1">
    <source>
        <dbReference type="SAM" id="MobiDB-lite"/>
    </source>
</evidence>
<gene>
    <name evidence="2" type="ORF">MA47_05590</name>
</gene>
<feature type="compositionally biased region" description="Low complexity" evidence="1">
    <location>
        <begin position="88"/>
        <end position="100"/>
    </location>
</feature>
<feature type="region of interest" description="Disordered" evidence="1">
    <location>
        <begin position="66"/>
        <end position="100"/>
    </location>
</feature>
<sequence>MWAVGASVGCGRWVLRWDVGGGCFGEMGGGHPVPISFVIGVPEGGTATNIGVPEGGTVTNIGVPEGGTVTNIGMPEGGTATNTGVPQGGTATNRNGAAAE</sequence>
<keyword evidence="3" id="KW-1185">Reference proteome</keyword>
<name>A0A0A2DLG9_9CORY</name>
<reference evidence="2 3" key="1">
    <citation type="submission" date="2014-10" db="EMBL/GenBank/DDBJ databases">
        <title>Whole Genome sequence of Corynebacterium auriscanis strain CIP 106629.</title>
        <authorList>
            <person name="Hassan S.S."/>
            <person name="Jamal S.B."/>
            <person name="Tiwari S."/>
            <person name="Oliveira L.D.C."/>
            <person name="Souza F."/>
            <person name="Mariano D.C."/>
            <person name="Almeida S."/>
            <person name="Dorella F."/>
            <person name="Pereira F."/>
            <person name="Carvalho A."/>
            <person name="Leal C.A."/>
            <person name="Soares S.D.C."/>
            <person name="Figueiredo H.C."/>
            <person name="Silva A."/>
            <person name="Azevedo V.A."/>
        </authorList>
    </citation>
    <scope>NUCLEOTIDE SEQUENCE [LARGE SCALE GENOMIC DNA]</scope>
    <source>
        <strain evidence="2 3">CIP 106629</strain>
    </source>
</reference>
<evidence type="ECO:0000313" key="3">
    <source>
        <dbReference type="Proteomes" id="UP000030145"/>
    </source>
</evidence>